<accession>S4R487</accession>
<keyword evidence="1" id="KW-0106">Calcium</keyword>
<feature type="region of interest" description="Disordered" evidence="3">
    <location>
        <begin position="93"/>
        <end position="126"/>
    </location>
</feature>
<dbReference type="InterPro" id="IPR011992">
    <property type="entry name" value="EF-hand-dom_pair"/>
</dbReference>
<feature type="domain" description="EF-hand" evidence="4">
    <location>
        <begin position="5"/>
        <end position="40"/>
    </location>
</feature>
<dbReference type="PROSITE" id="PS50222">
    <property type="entry name" value="EF_HAND_2"/>
    <property type="match status" value="2"/>
</dbReference>
<dbReference type="Gene3D" id="1.10.238.10">
    <property type="entry name" value="EF-hand"/>
    <property type="match status" value="1"/>
</dbReference>
<evidence type="ECO:0000259" key="4">
    <source>
        <dbReference type="PROSITE" id="PS50222"/>
    </source>
</evidence>
<feature type="coiled-coil region" evidence="2">
    <location>
        <begin position="198"/>
        <end position="263"/>
    </location>
</feature>
<dbReference type="STRING" id="7757.ENSPMAP00000000016"/>
<dbReference type="HOGENOM" id="CLU_1059805_0_0_1"/>
<evidence type="ECO:0000256" key="2">
    <source>
        <dbReference type="SAM" id="Coils"/>
    </source>
</evidence>
<dbReference type="Pfam" id="PF13499">
    <property type="entry name" value="EF-hand_7"/>
    <property type="match status" value="1"/>
</dbReference>
<dbReference type="InterPro" id="IPR002048">
    <property type="entry name" value="EF_hand_dom"/>
</dbReference>
<proteinExistence type="predicted"/>
<reference evidence="5" key="1">
    <citation type="submission" date="2025-08" db="UniProtKB">
        <authorList>
            <consortium name="Ensembl"/>
        </authorList>
    </citation>
    <scope>IDENTIFICATION</scope>
</reference>
<organism evidence="5">
    <name type="scientific">Petromyzon marinus</name>
    <name type="common">Sea lamprey</name>
    <dbReference type="NCBI Taxonomy" id="7757"/>
    <lineage>
        <taxon>Eukaryota</taxon>
        <taxon>Metazoa</taxon>
        <taxon>Chordata</taxon>
        <taxon>Craniata</taxon>
        <taxon>Vertebrata</taxon>
        <taxon>Cyclostomata</taxon>
        <taxon>Hyperoartia</taxon>
        <taxon>Petromyzontiformes</taxon>
        <taxon>Petromyzontidae</taxon>
        <taxon>Petromyzon</taxon>
    </lineage>
</organism>
<keyword evidence="2" id="KW-0175">Coiled coil</keyword>
<feature type="domain" description="EF-hand" evidence="4">
    <location>
        <begin position="46"/>
        <end position="74"/>
    </location>
</feature>
<dbReference type="SMART" id="SM00054">
    <property type="entry name" value="EFh"/>
    <property type="match status" value="2"/>
</dbReference>
<sequence>PPAMGDQVDLATLFRKCDVRGTGRLEYEDFKRLCRDLGVESHEVPALFQSLDSDRDGAISYGDFEDGFRNVSEGSDETGRSASLRRLSSVSYSNFSTTSSTSPFASSPAGRLASLPPVAASSPVKSPLRRKRSWRDFEDQCGENVRYLPKRESDSNLGMSLNLVGDENLQLLYEGVLSNFLSDIKRRVTDNEDVNYQLKRIQEQSAFHQNEMEAEMEERVATTETRVRNEEKARAEALIAEMRRRHDDEVTELQAALERVNEV</sequence>
<name>S4R487_PETMA</name>
<dbReference type="InterPro" id="IPR018247">
    <property type="entry name" value="EF_Hand_1_Ca_BS"/>
</dbReference>
<reference evidence="5" key="2">
    <citation type="submission" date="2025-09" db="UniProtKB">
        <authorList>
            <consortium name="Ensembl"/>
        </authorList>
    </citation>
    <scope>IDENTIFICATION</scope>
</reference>
<dbReference type="PROSITE" id="PS00018">
    <property type="entry name" value="EF_HAND_1"/>
    <property type="match status" value="1"/>
</dbReference>
<dbReference type="AlphaFoldDB" id="S4R487"/>
<dbReference type="Ensembl" id="ENSPMAT00000000016.1">
    <property type="protein sequence ID" value="ENSPMAP00000000016.1"/>
    <property type="gene ID" value="ENSPMAG00000000014.1"/>
</dbReference>
<evidence type="ECO:0000256" key="3">
    <source>
        <dbReference type="SAM" id="MobiDB-lite"/>
    </source>
</evidence>
<evidence type="ECO:0000256" key="1">
    <source>
        <dbReference type="ARBA" id="ARBA00022837"/>
    </source>
</evidence>
<dbReference type="GO" id="GO:0005509">
    <property type="term" value="F:calcium ion binding"/>
    <property type="evidence" value="ECO:0007669"/>
    <property type="project" value="InterPro"/>
</dbReference>
<evidence type="ECO:0000313" key="5">
    <source>
        <dbReference type="Ensembl" id="ENSPMAP00000000016.1"/>
    </source>
</evidence>
<dbReference type="SUPFAM" id="SSF47473">
    <property type="entry name" value="EF-hand"/>
    <property type="match status" value="1"/>
</dbReference>
<protein>
    <recommendedName>
        <fullName evidence="4">EF-hand domain-containing protein</fullName>
    </recommendedName>
</protein>